<feature type="domain" description="HTH lysR-type" evidence="5">
    <location>
        <begin position="1"/>
        <end position="59"/>
    </location>
</feature>
<dbReference type="SUPFAM" id="SSF46785">
    <property type="entry name" value="Winged helix' DNA-binding domain"/>
    <property type="match status" value="1"/>
</dbReference>
<dbReference type="InterPro" id="IPR005119">
    <property type="entry name" value="LysR_subst-bd"/>
</dbReference>
<sequence>MDRLDCERMFVAVLDTGSFSAAAQRLGTSSGQASKLVSRLEADLGVQLIKRTTRALSPTEVGYAYYERMKGLLQDFDALEAAVRNASGAPTGRIRLTAPLSFGTLRLTPVLLQFAQSFPDIQIDVSFSDRVVSLVDEGFDIGVRIGKPLDSSLIARKLCDARVVLVAAPSYLAEHGTPVHPQELTQHRCIIDTNFRDPYVWRFASSQGGEGEAVNVAGRLHFSNGEACLDAALAGLGIAHVPTFIAGPSIREGRVQRLLGEFESAPLGIHAVYPPARHLAIKVRTLVDYLAESFRGEPDWDRGWN</sequence>
<dbReference type="PROSITE" id="PS50931">
    <property type="entry name" value="HTH_LYSR"/>
    <property type="match status" value="1"/>
</dbReference>
<dbReference type="InterPro" id="IPR036390">
    <property type="entry name" value="WH_DNA-bd_sf"/>
</dbReference>
<dbReference type="Pfam" id="PF00126">
    <property type="entry name" value="HTH_1"/>
    <property type="match status" value="1"/>
</dbReference>
<gene>
    <name evidence="6" type="ORF">OHAE_3230</name>
</gene>
<dbReference type="AlphaFoldDB" id="A0A2P9HGR8"/>
<proteinExistence type="inferred from homology"/>
<dbReference type="GO" id="GO:0006351">
    <property type="term" value="P:DNA-templated transcription"/>
    <property type="evidence" value="ECO:0007669"/>
    <property type="project" value="TreeGrafter"/>
</dbReference>
<evidence type="ECO:0000256" key="4">
    <source>
        <dbReference type="ARBA" id="ARBA00023163"/>
    </source>
</evidence>
<evidence type="ECO:0000256" key="3">
    <source>
        <dbReference type="ARBA" id="ARBA00023125"/>
    </source>
</evidence>
<keyword evidence="2" id="KW-0805">Transcription regulation</keyword>
<keyword evidence="4" id="KW-0804">Transcription</keyword>
<dbReference type="GO" id="GO:0043565">
    <property type="term" value="F:sequence-specific DNA binding"/>
    <property type="evidence" value="ECO:0007669"/>
    <property type="project" value="TreeGrafter"/>
</dbReference>
<reference evidence="7" key="1">
    <citation type="submission" date="2017-12" db="EMBL/GenBank/DDBJ databases">
        <authorList>
            <person name="Diaz M."/>
        </authorList>
    </citation>
    <scope>NUCLEOTIDE SEQUENCE [LARGE SCALE GENOMIC DNA]</scope>
    <source>
        <strain evidence="7">FI11154</strain>
    </source>
</reference>
<evidence type="ECO:0000256" key="2">
    <source>
        <dbReference type="ARBA" id="ARBA00023015"/>
    </source>
</evidence>
<evidence type="ECO:0000259" key="5">
    <source>
        <dbReference type="PROSITE" id="PS50931"/>
    </source>
</evidence>
<dbReference type="SUPFAM" id="SSF53850">
    <property type="entry name" value="Periplasmic binding protein-like II"/>
    <property type="match status" value="1"/>
</dbReference>
<evidence type="ECO:0000256" key="1">
    <source>
        <dbReference type="ARBA" id="ARBA00009437"/>
    </source>
</evidence>
<dbReference type="InterPro" id="IPR058163">
    <property type="entry name" value="LysR-type_TF_proteobact-type"/>
</dbReference>
<dbReference type="PANTHER" id="PTHR30537:SF5">
    <property type="entry name" value="HTH-TYPE TRANSCRIPTIONAL ACTIVATOR TTDR-RELATED"/>
    <property type="match status" value="1"/>
</dbReference>
<dbReference type="CDD" id="cd08422">
    <property type="entry name" value="PBP2_CrgA_like"/>
    <property type="match status" value="1"/>
</dbReference>
<name>A0A2P9HGR8_9HYPH</name>
<dbReference type="FunFam" id="3.40.190.290:FF:000001">
    <property type="entry name" value="Transcriptional regulator, LysR family"/>
    <property type="match status" value="1"/>
</dbReference>
<comment type="similarity">
    <text evidence="1">Belongs to the LysR transcriptional regulatory family.</text>
</comment>
<organism evidence="6 7">
    <name type="scientific">Ochrobactrum soli</name>
    <dbReference type="NCBI Taxonomy" id="2448455"/>
    <lineage>
        <taxon>Bacteria</taxon>
        <taxon>Pseudomonadati</taxon>
        <taxon>Pseudomonadota</taxon>
        <taxon>Alphaproteobacteria</taxon>
        <taxon>Hyphomicrobiales</taxon>
        <taxon>Brucellaceae</taxon>
        <taxon>Brucella/Ochrobactrum group</taxon>
        <taxon>Ochrobactrum</taxon>
    </lineage>
</organism>
<keyword evidence="3" id="KW-0238">DNA-binding</keyword>
<dbReference type="Proteomes" id="UP000246073">
    <property type="component" value="Unassembled WGS sequence"/>
</dbReference>
<evidence type="ECO:0000313" key="6">
    <source>
        <dbReference type="EMBL" id="SPL63298.1"/>
    </source>
</evidence>
<dbReference type="InterPro" id="IPR000847">
    <property type="entry name" value="LysR_HTH_N"/>
</dbReference>
<accession>A0A2P9HGR8</accession>
<dbReference type="RefSeq" id="WP_109367259.1">
    <property type="nucleotide sequence ID" value="NZ_OOFM01000004.1"/>
</dbReference>
<dbReference type="GO" id="GO:0003700">
    <property type="term" value="F:DNA-binding transcription factor activity"/>
    <property type="evidence" value="ECO:0007669"/>
    <property type="project" value="InterPro"/>
</dbReference>
<dbReference type="InterPro" id="IPR036388">
    <property type="entry name" value="WH-like_DNA-bd_sf"/>
</dbReference>
<dbReference type="Pfam" id="PF03466">
    <property type="entry name" value="LysR_substrate"/>
    <property type="match status" value="1"/>
</dbReference>
<evidence type="ECO:0000313" key="7">
    <source>
        <dbReference type="Proteomes" id="UP000246073"/>
    </source>
</evidence>
<dbReference type="Gene3D" id="3.40.190.290">
    <property type="match status" value="1"/>
</dbReference>
<dbReference type="Gene3D" id="1.10.10.10">
    <property type="entry name" value="Winged helix-like DNA-binding domain superfamily/Winged helix DNA-binding domain"/>
    <property type="match status" value="1"/>
</dbReference>
<dbReference type="EMBL" id="OOFM01000004">
    <property type="protein sequence ID" value="SPL63298.1"/>
    <property type="molecule type" value="Genomic_DNA"/>
</dbReference>
<protein>
    <submittedName>
        <fullName evidence="6">Transcriptional regulator, LysR family</fullName>
    </submittedName>
</protein>
<dbReference type="PANTHER" id="PTHR30537">
    <property type="entry name" value="HTH-TYPE TRANSCRIPTIONAL REGULATOR"/>
    <property type="match status" value="1"/>
</dbReference>
<dbReference type="FunFam" id="1.10.10.10:FF:000001">
    <property type="entry name" value="LysR family transcriptional regulator"/>
    <property type="match status" value="1"/>
</dbReference>